<dbReference type="AlphaFoldDB" id="A0A8J3MRX1"/>
<keyword evidence="3" id="KW-1185">Reference proteome</keyword>
<evidence type="ECO:0000313" key="3">
    <source>
        <dbReference type="Proteomes" id="UP000612362"/>
    </source>
</evidence>
<feature type="transmembrane region" description="Helical" evidence="1">
    <location>
        <begin position="416"/>
        <end position="435"/>
    </location>
</feature>
<evidence type="ECO:0000256" key="1">
    <source>
        <dbReference type="SAM" id="Phobius"/>
    </source>
</evidence>
<dbReference type="RefSeq" id="WP_220193457.1">
    <property type="nucleotide sequence ID" value="NZ_BNJF01000001.1"/>
</dbReference>
<dbReference type="Pfam" id="PF26314">
    <property type="entry name" value="MptA_B_family"/>
    <property type="match status" value="1"/>
</dbReference>
<proteinExistence type="predicted"/>
<organism evidence="2 3">
    <name type="scientific">Ktedonospora formicarum</name>
    <dbReference type="NCBI Taxonomy" id="2778364"/>
    <lineage>
        <taxon>Bacteria</taxon>
        <taxon>Bacillati</taxon>
        <taxon>Chloroflexota</taxon>
        <taxon>Ktedonobacteria</taxon>
        <taxon>Ktedonobacterales</taxon>
        <taxon>Ktedonobacteraceae</taxon>
        <taxon>Ktedonospora</taxon>
    </lineage>
</organism>
<evidence type="ECO:0008006" key="4">
    <source>
        <dbReference type="Google" id="ProtNLM"/>
    </source>
</evidence>
<feature type="transmembrane region" description="Helical" evidence="1">
    <location>
        <begin position="194"/>
        <end position="213"/>
    </location>
</feature>
<keyword evidence="1" id="KW-1133">Transmembrane helix</keyword>
<gene>
    <name evidence="2" type="ORF">KSX_21860</name>
</gene>
<protein>
    <recommendedName>
        <fullName evidence="4">DUF2029 domain-containing protein</fullName>
    </recommendedName>
</protein>
<keyword evidence="1" id="KW-0812">Transmembrane</keyword>
<feature type="transmembrane region" description="Helical" evidence="1">
    <location>
        <begin position="269"/>
        <end position="301"/>
    </location>
</feature>
<feature type="transmembrane region" description="Helical" evidence="1">
    <location>
        <begin position="233"/>
        <end position="257"/>
    </location>
</feature>
<keyword evidence="1" id="KW-0472">Membrane</keyword>
<feature type="transmembrane region" description="Helical" evidence="1">
    <location>
        <begin position="307"/>
        <end position="337"/>
    </location>
</feature>
<feature type="transmembrane region" description="Helical" evidence="1">
    <location>
        <begin position="507"/>
        <end position="529"/>
    </location>
</feature>
<feature type="transmembrane region" description="Helical" evidence="1">
    <location>
        <begin position="132"/>
        <end position="152"/>
    </location>
</feature>
<name>A0A8J3MRX1_9CHLR</name>
<reference evidence="2" key="1">
    <citation type="submission" date="2020-10" db="EMBL/GenBank/DDBJ databases">
        <title>Taxonomic study of unclassified bacteria belonging to the class Ktedonobacteria.</title>
        <authorList>
            <person name="Yabe S."/>
            <person name="Wang C.M."/>
            <person name="Zheng Y."/>
            <person name="Sakai Y."/>
            <person name="Cavaletti L."/>
            <person name="Monciardini P."/>
            <person name="Donadio S."/>
        </authorList>
    </citation>
    <scope>NUCLEOTIDE SEQUENCE</scope>
    <source>
        <strain evidence="2">SOSP1-1</strain>
    </source>
</reference>
<comment type="caution">
    <text evidence="2">The sequence shown here is derived from an EMBL/GenBank/DDBJ whole genome shotgun (WGS) entry which is preliminary data.</text>
</comment>
<feature type="transmembrane region" description="Helical" evidence="1">
    <location>
        <begin position="442"/>
        <end position="460"/>
    </location>
</feature>
<dbReference type="EMBL" id="BNJF01000001">
    <property type="protein sequence ID" value="GHO44023.1"/>
    <property type="molecule type" value="Genomic_DNA"/>
</dbReference>
<feature type="transmembrane region" description="Helical" evidence="1">
    <location>
        <begin position="101"/>
        <end position="120"/>
    </location>
</feature>
<evidence type="ECO:0000313" key="2">
    <source>
        <dbReference type="EMBL" id="GHO44023.1"/>
    </source>
</evidence>
<dbReference type="Proteomes" id="UP000612362">
    <property type="component" value="Unassembled WGS sequence"/>
</dbReference>
<sequence length="584" mass="65382">MNDGKSFVESLPTAPGITRLRQYASALLKGTRPPGLAWLLFGLLSLGALLEICLLALYPLWFHTGSSSGQSWLEALWPWLGGLYRFTIVESLLPLLDAGSLSLLVLLVGLSLQIPLWWLGNRAARYTDRVAQRTWVCIIWGMALLMGGTMVFSPLGSSVLSLDMLRSGLYGRMIVVYAVNPYTVSSQMFSQDPVVIALGNTQLVSLLSAPTYGPAWLDCTLLMTLIARENVGVGLLGLRLMGLVTYLLTIILLWHIVGRVRPEWRCAAVLLYAWNPLVLVLGIGQMHVEIVAACLLCVALWCWQRGALLVGWLFLLLAVLFYLPCCLLLPVWVYFLAREYAPGNPLWRWGRILLVSGFMLVMAYAPYWQGWGWSGLWHQVALLFQAPEGHSSLVTGLTWLVKGNNSWLGILLQPGLWAMIELVALAFWLFIGLWLTQGLDLMVTWAGWLLVLLACLYAFYQPEALLVPLALILCAGHRWSVLLLLLLEIGSLSCDYYWLHQPTWEALGLLGVGLPILLWGWIVCIQSAWKMVRARAIPEEPVKARRGLSRFSSHFSRPSWLTKPSLRIVSRHRLTQARSREGKV</sequence>
<feature type="transmembrane region" description="Helical" evidence="1">
    <location>
        <begin position="36"/>
        <end position="61"/>
    </location>
</feature>
<feature type="transmembrane region" description="Helical" evidence="1">
    <location>
        <begin position="349"/>
        <end position="367"/>
    </location>
</feature>
<feature type="transmembrane region" description="Helical" evidence="1">
    <location>
        <begin position="466"/>
        <end position="487"/>
    </location>
</feature>
<accession>A0A8J3MRX1</accession>